<keyword evidence="6" id="KW-1185">Reference proteome</keyword>
<protein>
    <submittedName>
        <fullName evidence="5">HAD superfamily hydrolase (TIGR01490 family)</fullName>
    </submittedName>
</protein>
<organism evidence="5 6">
    <name type="scientific">Youngiibacter multivorans</name>
    <dbReference type="NCBI Taxonomy" id="937251"/>
    <lineage>
        <taxon>Bacteria</taxon>
        <taxon>Bacillati</taxon>
        <taxon>Bacillota</taxon>
        <taxon>Clostridia</taxon>
        <taxon>Eubacteriales</taxon>
        <taxon>Clostridiaceae</taxon>
        <taxon>Youngiibacter</taxon>
    </lineage>
</organism>
<dbReference type="Proteomes" id="UP001519271">
    <property type="component" value="Unassembled WGS sequence"/>
</dbReference>
<keyword evidence="2" id="KW-0479">Metal-binding</keyword>
<comment type="similarity">
    <text evidence="1">Belongs to the HAD-like hydrolase superfamily. SerB family.</text>
</comment>
<accession>A0ABS4G640</accession>
<dbReference type="InterPro" id="IPR050582">
    <property type="entry name" value="HAD-like_SerB"/>
</dbReference>
<dbReference type="InterPro" id="IPR023214">
    <property type="entry name" value="HAD_sf"/>
</dbReference>
<keyword evidence="3 5" id="KW-0378">Hydrolase</keyword>
<dbReference type="SUPFAM" id="SSF56784">
    <property type="entry name" value="HAD-like"/>
    <property type="match status" value="1"/>
</dbReference>
<dbReference type="NCBIfam" id="TIGR01490">
    <property type="entry name" value="HAD-SF-IB-hyp1"/>
    <property type="match status" value="1"/>
</dbReference>
<name>A0ABS4G640_9CLOT</name>
<evidence type="ECO:0000313" key="6">
    <source>
        <dbReference type="Proteomes" id="UP001519271"/>
    </source>
</evidence>
<dbReference type="PANTHER" id="PTHR43344">
    <property type="entry name" value="PHOSPHOSERINE PHOSPHATASE"/>
    <property type="match status" value="1"/>
</dbReference>
<sequence length="211" mass="24610">MEKLAIFDVDFTITSKETLIEFYRFIVGKHPGKISRLPQAAASGLFYKLRIHDEKAAKEMFLKYLTSFSEAEIRMLSKEFYEKVLLNLLYRDGLEKIKELKAKGCRVILNSASPEFYLDHLYGIEGVDKVIGTKFLFENGKFPSKMVGLNNKGEEKVRRLYEYLDGEEIDLEGSYMFSDSMSDEPLLKLVGRPYLINYKRKDPKYPVLNWR</sequence>
<dbReference type="GO" id="GO:0016787">
    <property type="term" value="F:hydrolase activity"/>
    <property type="evidence" value="ECO:0007669"/>
    <property type="project" value="UniProtKB-KW"/>
</dbReference>
<dbReference type="Gene3D" id="3.40.50.1000">
    <property type="entry name" value="HAD superfamily/HAD-like"/>
    <property type="match status" value="1"/>
</dbReference>
<dbReference type="Gene3D" id="1.20.1440.100">
    <property type="entry name" value="SG protein - dephosphorylation function"/>
    <property type="match status" value="1"/>
</dbReference>
<evidence type="ECO:0000256" key="4">
    <source>
        <dbReference type="ARBA" id="ARBA00022842"/>
    </source>
</evidence>
<dbReference type="InterPro" id="IPR006385">
    <property type="entry name" value="HAD_hydro_SerB1"/>
</dbReference>
<proteinExistence type="inferred from homology"/>
<evidence type="ECO:0000313" key="5">
    <source>
        <dbReference type="EMBL" id="MBP1920025.1"/>
    </source>
</evidence>
<comment type="caution">
    <text evidence="5">The sequence shown here is derived from an EMBL/GenBank/DDBJ whole genome shotgun (WGS) entry which is preliminary data.</text>
</comment>
<evidence type="ECO:0000256" key="3">
    <source>
        <dbReference type="ARBA" id="ARBA00022801"/>
    </source>
</evidence>
<dbReference type="PANTHER" id="PTHR43344:SF13">
    <property type="entry name" value="PHOSPHATASE RV3661-RELATED"/>
    <property type="match status" value="1"/>
</dbReference>
<dbReference type="EMBL" id="JAGGKC010000022">
    <property type="protein sequence ID" value="MBP1920025.1"/>
    <property type="molecule type" value="Genomic_DNA"/>
</dbReference>
<keyword evidence="4" id="KW-0460">Magnesium</keyword>
<evidence type="ECO:0000256" key="2">
    <source>
        <dbReference type="ARBA" id="ARBA00022723"/>
    </source>
</evidence>
<evidence type="ECO:0000256" key="1">
    <source>
        <dbReference type="ARBA" id="ARBA00009184"/>
    </source>
</evidence>
<dbReference type="NCBIfam" id="TIGR01488">
    <property type="entry name" value="HAD-SF-IB"/>
    <property type="match status" value="1"/>
</dbReference>
<dbReference type="Pfam" id="PF12710">
    <property type="entry name" value="HAD"/>
    <property type="match status" value="1"/>
</dbReference>
<dbReference type="InterPro" id="IPR036412">
    <property type="entry name" value="HAD-like_sf"/>
</dbReference>
<reference evidence="5 6" key="1">
    <citation type="submission" date="2021-03" db="EMBL/GenBank/DDBJ databases">
        <title>Genomic Encyclopedia of Type Strains, Phase IV (KMG-IV): sequencing the most valuable type-strain genomes for metagenomic binning, comparative biology and taxonomic classification.</title>
        <authorList>
            <person name="Goeker M."/>
        </authorList>
    </citation>
    <scope>NUCLEOTIDE SEQUENCE [LARGE SCALE GENOMIC DNA]</scope>
    <source>
        <strain evidence="5 6">DSM 6139</strain>
    </source>
</reference>
<gene>
    <name evidence="5" type="ORF">J2Z34_002523</name>
</gene>
<dbReference type="RefSeq" id="WP_209460203.1">
    <property type="nucleotide sequence ID" value="NZ_JAGGKC010000022.1"/>
</dbReference>